<organism evidence="4 5">
    <name type="scientific">Meganyctiphanes norvegica</name>
    <name type="common">Northern krill</name>
    <name type="synonym">Thysanopoda norvegica</name>
    <dbReference type="NCBI Taxonomy" id="48144"/>
    <lineage>
        <taxon>Eukaryota</taxon>
        <taxon>Metazoa</taxon>
        <taxon>Ecdysozoa</taxon>
        <taxon>Arthropoda</taxon>
        <taxon>Crustacea</taxon>
        <taxon>Multicrustacea</taxon>
        <taxon>Malacostraca</taxon>
        <taxon>Eumalacostraca</taxon>
        <taxon>Eucarida</taxon>
        <taxon>Euphausiacea</taxon>
        <taxon>Euphausiidae</taxon>
        <taxon>Meganyctiphanes</taxon>
    </lineage>
</organism>
<sequence>MKYYSNSNKLTSFTIMSNHPIKSFVILLTLYTVLFTIINFNFYKPHHGNPVQAVANDGWRSLKFKKEIEIYMIDENNLLAKHFKAPNVTTNKPKLNKKITDQLLINNANFNDNTNNSQSIEPRTFQLSRHNVHNHIEGGSASRYLDNKSPQSGATEAISNNELGTESSGECHLIPQKKLKLTSLDECGIPWASVHHGGRLGNNICEYSALWILRQIYGIRVSIAGAMSSRLRRVFQDLSLPVKDKTCNRGPVRSLSYESFYKELYNAAQNYTEPMLQSVLSSSTYIWDHPCPSDLMMLYRDKLKKELVYLPHVMDAAHKQKETALDSLSRKHSSNNLTIITVHVRRNDRIRIYRKYYNISSYLSENYYYRAFDYFRNRLTTPVFLVMSDDPVWSKAYLSANDVIFAGSGDKKHPESDLALISLGHHHITSHGTFGFLGALLGHGTIVYPANFHNVTTKLEKNYACLPPHYQVIGIPAD</sequence>
<keyword evidence="3" id="KW-0333">Golgi apparatus</keyword>
<keyword evidence="3" id="KW-0812">Transmembrane</keyword>
<keyword evidence="1 3" id="KW-0328">Glycosyltransferase</keyword>
<dbReference type="EMBL" id="CAXKWB010002184">
    <property type="protein sequence ID" value="CAL4066354.1"/>
    <property type="molecule type" value="Genomic_DNA"/>
</dbReference>
<proteinExistence type="inferred from homology"/>
<feature type="transmembrane region" description="Helical" evidence="3">
    <location>
        <begin position="21"/>
        <end position="43"/>
    </location>
</feature>
<dbReference type="GO" id="GO:0008107">
    <property type="term" value="F:galactoside 2-alpha-L-fucosyltransferase activity"/>
    <property type="evidence" value="ECO:0007669"/>
    <property type="project" value="InterPro"/>
</dbReference>
<evidence type="ECO:0000313" key="4">
    <source>
        <dbReference type="EMBL" id="CAL4066354.1"/>
    </source>
</evidence>
<keyword evidence="3" id="KW-1133">Transmembrane helix</keyword>
<evidence type="ECO:0000256" key="3">
    <source>
        <dbReference type="RuleBase" id="RU363129"/>
    </source>
</evidence>
<reference evidence="4 5" key="1">
    <citation type="submission" date="2024-05" db="EMBL/GenBank/DDBJ databases">
        <authorList>
            <person name="Wallberg A."/>
        </authorList>
    </citation>
    <scope>NUCLEOTIDE SEQUENCE [LARGE SCALE GENOMIC DNA]</scope>
</reference>
<evidence type="ECO:0000313" key="5">
    <source>
        <dbReference type="Proteomes" id="UP001497623"/>
    </source>
</evidence>
<dbReference type="AlphaFoldDB" id="A0AAV2PWL0"/>
<gene>
    <name evidence="4" type="ORF">MNOR_LOCUS5601</name>
</gene>
<comment type="caution">
    <text evidence="4">The sequence shown here is derived from an EMBL/GenBank/DDBJ whole genome shotgun (WGS) entry which is preliminary data.</text>
</comment>
<dbReference type="GO" id="GO:0005975">
    <property type="term" value="P:carbohydrate metabolic process"/>
    <property type="evidence" value="ECO:0007669"/>
    <property type="project" value="InterPro"/>
</dbReference>
<comment type="pathway">
    <text evidence="3">Protein modification; protein glycosylation.</text>
</comment>
<dbReference type="PANTHER" id="PTHR11927:SF9">
    <property type="entry name" value="L-FUCOSYLTRANSFERASE"/>
    <property type="match status" value="1"/>
</dbReference>
<dbReference type="Proteomes" id="UP001497623">
    <property type="component" value="Unassembled WGS sequence"/>
</dbReference>
<dbReference type="GO" id="GO:0032580">
    <property type="term" value="C:Golgi cisterna membrane"/>
    <property type="evidence" value="ECO:0007669"/>
    <property type="project" value="UniProtKB-SubCell"/>
</dbReference>
<dbReference type="EC" id="2.4.1.-" evidence="3"/>
<name>A0AAV2PWL0_MEGNR</name>
<evidence type="ECO:0000256" key="1">
    <source>
        <dbReference type="ARBA" id="ARBA00022676"/>
    </source>
</evidence>
<dbReference type="Pfam" id="PF01531">
    <property type="entry name" value="Glyco_transf_11"/>
    <property type="match status" value="1"/>
</dbReference>
<dbReference type="PANTHER" id="PTHR11927">
    <property type="entry name" value="GALACTOSIDE 2-L-FUCOSYLTRANSFERASE"/>
    <property type="match status" value="1"/>
</dbReference>
<comment type="similarity">
    <text evidence="3">Belongs to the glycosyltransferase 11 family.</text>
</comment>
<keyword evidence="3" id="KW-0472">Membrane</keyword>
<keyword evidence="2 3" id="KW-0808">Transferase</keyword>
<accession>A0AAV2PWL0</accession>
<dbReference type="InterPro" id="IPR002516">
    <property type="entry name" value="Glyco_trans_11"/>
</dbReference>
<keyword evidence="5" id="KW-1185">Reference proteome</keyword>
<evidence type="ECO:0000256" key="2">
    <source>
        <dbReference type="ARBA" id="ARBA00022679"/>
    </source>
</evidence>
<protein>
    <recommendedName>
        <fullName evidence="3">L-Fucosyltransferase</fullName>
        <ecNumber evidence="3">2.4.1.-</ecNumber>
    </recommendedName>
</protein>
<keyword evidence="3" id="KW-0735">Signal-anchor</keyword>
<comment type="subcellular location">
    <subcellularLocation>
        <location evidence="3">Golgi apparatus</location>
        <location evidence="3">Golgi stack membrane</location>
        <topology evidence="3">Single-pass type II membrane protein</topology>
    </subcellularLocation>
</comment>
<keyword evidence="3" id="KW-0325">Glycoprotein</keyword>